<feature type="compositionally biased region" description="Polar residues" evidence="1">
    <location>
        <begin position="1"/>
        <end position="10"/>
    </location>
</feature>
<sequence>MYNNKQYSSKSAKDLLAGSPETRTSHFIKRAPYGSPRHYSNPTSENHDNTVYATLPILYPASARFPRGSSDALYSAKLSKDKPSTNTQAEAIHKTKDAGVFPARFRIAKDGTVGEEPVDHDEGIRKKRRDDMKPEEKKKVAQEAFYETILRRHSDAQGFEDAGDD</sequence>
<name>A0A9P4M182_9PEZI</name>
<feature type="compositionally biased region" description="Basic and acidic residues" evidence="1">
    <location>
        <begin position="120"/>
        <end position="140"/>
    </location>
</feature>
<evidence type="ECO:0000313" key="2">
    <source>
        <dbReference type="EMBL" id="KAF2088633.1"/>
    </source>
</evidence>
<organism evidence="2 3">
    <name type="scientific">Saccharata proteae CBS 121410</name>
    <dbReference type="NCBI Taxonomy" id="1314787"/>
    <lineage>
        <taxon>Eukaryota</taxon>
        <taxon>Fungi</taxon>
        <taxon>Dikarya</taxon>
        <taxon>Ascomycota</taxon>
        <taxon>Pezizomycotina</taxon>
        <taxon>Dothideomycetes</taxon>
        <taxon>Dothideomycetes incertae sedis</taxon>
        <taxon>Botryosphaeriales</taxon>
        <taxon>Saccharataceae</taxon>
        <taxon>Saccharata</taxon>
    </lineage>
</organism>
<dbReference type="AlphaFoldDB" id="A0A9P4M182"/>
<proteinExistence type="predicted"/>
<dbReference type="Proteomes" id="UP000799776">
    <property type="component" value="Unassembled WGS sequence"/>
</dbReference>
<dbReference type="EMBL" id="ML978716">
    <property type="protein sequence ID" value="KAF2088633.1"/>
    <property type="molecule type" value="Genomic_DNA"/>
</dbReference>
<feature type="region of interest" description="Disordered" evidence="1">
    <location>
        <begin position="111"/>
        <end position="140"/>
    </location>
</feature>
<protein>
    <submittedName>
        <fullName evidence="2">Uncharacterized protein</fullName>
    </submittedName>
</protein>
<keyword evidence="3" id="KW-1185">Reference proteome</keyword>
<accession>A0A9P4M182</accession>
<evidence type="ECO:0000256" key="1">
    <source>
        <dbReference type="SAM" id="MobiDB-lite"/>
    </source>
</evidence>
<evidence type="ECO:0000313" key="3">
    <source>
        <dbReference type="Proteomes" id="UP000799776"/>
    </source>
</evidence>
<comment type="caution">
    <text evidence="2">The sequence shown here is derived from an EMBL/GenBank/DDBJ whole genome shotgun (WGS) entry which is preliminary data.</text>
</comment>
<feature type="compositionally biased region" description="Polar residues" evidence="1">
    <location>
        <begin position="38"/>
        <end position="47"/>
    </location>
</feature>
<gene>
    <name evidence="2" type="ORF">K490DRAFT_64678</name>
</gene>
<reference evidence="2" key="1">
    <citation type="journal article" date="2020" name="Stud. Mycol.">
        <title>101 Dothideomycetes genomes: a test case for predicting lifestyles and emergence of pathogens.</title>
        <authorList>
            <person name="Haridas S."/>
            <person name="Albert R."/>
            <person name="Binder M."/>
            <person name="Bloem J."/>
            <person name="Labutti K."/>
            <person name="Salamov A."/>
            <person name="Andreopoulos B."/>
            <person name="Baker S."/>
            <person name="Barry K."/>
            <person name="Bills G."/>
            <person name="Bluhm B."/>
            <person name="Cannon C."/>
            <person name="Castanera R."/>
            <person name="Culley D."/>
            <person name="Daum C."/>
            <person name="Ezra D."/>
            <person name="Gonzalez J."/>
            <person name="Henrissat B."/>
            <person name="Kuo A."/>
            <person name="Liang C."/>
            <person name="Lipzen A."/>
            <person name="Lutzoni F."/>
            <person name="Magnuson J."/>
            <person name="Mondo S."/>
            <person name="Nolan M."/>
            <person name="Ohm R."/>
            <person name="Pangilinan J."/>
            <person name="Park H.-J."/>
            <person name="Ramirez L."/>
            <person name="Alfaro M."/>
            <person name="Sun H."/>
            <person name="Tritt A."/>
            <person name="Yoshinaga Y."/>
            <person name="Zwiers L.-H."/>
            <person name="Turgeon B."/>
            <person name="Goodwin S."/>
            <person name="Spatafora J."/>
            <person name="Crous P."/>
            <person name="Grigoriev I."/>
        </authorList>
    </citation>
    <scope>NUCLEOTIDE SEQUENCE</scope>
    <source>
        <strain evidence="2">CBS 121410</strain>
    </source>
</reference>
<feature type="region of interest" description="Disordered" evidence="1">
    <location>
        <begin position="1"/>
        <end position="47"/>
    </location>
</feature>